<protein>
    <submittedName>
        <fullName evidence="1">Uncharacterized protein</fullName>
    </submittedName>
</protein>
<proteinExistence type="predicted"/>
<dbReference type="Pfam" id="PF21863">
    <property type="entry name" value="HTH_67"/>
    <property type="match status" value="1"/>
</dbReference>
<dbReference type="Proteomes" id="UP000601223">
    <property type="component" value="Unassembled WGS sequence"/>
</dbReference>
<reference evidence="1 2" key="1">
    <citation type="submission" date="2021-01" db="EMBL/GenBank/DDBJ databases">
        <title>Whole genome shotgun sequence of Catellatospora bangladeshensis NBRC 107357.</title>
        <authorList>
            <person name="Komaki H."/>
            <person name="Tamura T."/>
        </authorList>
    </citation>
    <scope>NUCLEOTIDE SEQUENCE [LARGE SCALE GENOMIC DNA]</scope>
    <source>
        <strain evidence="1 2">NBRC 107357</strain>
    </source>
</reference>
<name>A0A8J3NI75_9ACTN</name>
<dbReference type="NCBIfam" id="NF047719">
    <property type="entry name" value="SCO6745_fam_HTH"/>
    <property type="match status" value="1"/>
</dbReference>
<keyword evidence="2" id="KW-1185">Reference proteome</keyword>
<gene>
    <name evidence="1" type="ORF">Cba03nite_13850</name>
</gene>
<evidence type="ECO:0000313" key="1">
    <source>
        <dbReference type="EMBL" id="GIF80036.1"/>
    </source>
</evidence>
<organism evidence="1 2">
    <name type="scientific">Catellatospora bangladeshensis</name>
    <dbReference type="NCBI Taxonomy" id="310355"/>
    <lineage>
        <taxon>Bacteria</taxon>
        <taxon>Bacillati</taxon>
        <taxon>Actinomycetota</taxon>
        <taxon>Actinomycetes</taxon>
        <taxon>Micromonosporales</taxon>
        <taxon>Micromonosporaceae</taxon>
        <taxon>Catellatospora</taxon>
    </lineage>
</organism>
<accession>A0A8J3NI75</accession>
<evidence type="ECO:0000313" key="2">
    <source>
        <dbReference type="Proteomes" id="UP000601223"/>
    </source>
</evidence>
<dbReference type="InterPro" id="IPR054058">
    <property type="entry name" value="HTH_67"/>
</dbReference>
<sequence length="250" mass="26270">MTATATQTAAMAASAVNRLGGAFLECPRTLRRARELGLTGWACYVAGRGGALGDVRPDTVAAALGLIAPDAVRDGWDAARRALSPREVAAHMLAECCRWGTEHLDDVPRVDRLVELTEKAVLAADGSGLPLFAAWRAMPVPGDGPGARAAVALHLLREHRAGALLLGVRACGLSPVQALVAGPEGEAAAVAFGWQPPYPPVAPLLRRRAWADAVADRVGGQAVQRFTPAERGELVTLLKDTARTVFPRRS</sequence>
<comment type="caution">
    <text evidence="1">The sequence shown here is derived from an EMBL/GenBank/DDBJ whole genome shotgun (WGS) entry which is preliminary data.</text>
</comment>
<dbReference type="AlphaFoldDB" id="A0A8J3NI75"/>
<dbReference type="EMBL" id="BONF01000008">
    <property type="protein sequence ID" value="GIF80036.1"/>
    <property type="molecule type" value="Genomic_DNA"/>
</dbReference>